<protein>
    <submittedName>
        <fullName evidence="10">Putative cytochrome P450</fullName>
    </submittedName>
</protein>
<comment type="caution">
    <text evidence="10">The sequence shown here is derived from an EMBL/GenBank/DDBJ whole genome shotgun (WGS) entry which is preliminary data.</text>
</comment>
<dbReference type="GO" id="GO:0016705">
    <property type="term" value="F:oxidoreductase activity, acting on paired donors, with incorporation or reduction of molecular oxygen"/>
    <property type="evidence" value="ECO:0007669"/>
    <property type="project" value="InterPro"/>
</dbReference>
<evidence type="ECO:0000256" key="2">
    <source>
        <dbReference type="ARBA" id="ARBA00010617"/>
    </source>
</evidence>
<feature type="binding site" description="axial binding residue" evidence="7">
    <location>
        <position position="451"/>
    </location>
    <ligand>
        <name>heme</name>
        <dbReference type="ChEBI" id="CHEBI:30413"/>
    </ligand>
    <ligandPart>
        <name>Fe</name>
        <dbReference type="ChEBI" id="CHEBI:18248"/>
    </ligandPart>
</feature>
<keyword evidence="9" id="KW-1133">Transmembrane helix</keyword>
<keyword evidence="11" id="KW-1185">Reference proteome</keyword>
<evidence type="ECO:0000256" key="7">
    <source>
        <dbReference type="PIRSR" id="PIRSR602401-1"/>
    </source>
</evidence>
<evidence type="ECO:0000256" key="9">
    <source>
        <dbReference type="SAM" id="Phobius"/>
    </source>
</evidence>
<evidence type="ECO:0000256" key="4">
    <source>
        <dbReference type="ARBA" id="ARBA00023002"/>
    </source>
</evidence>
<dbReference type="PRINTS" id="PR00385">
    <property type="entry name" value="P450"/>
</dbReference>
<comment type="cofactor">
    <cofactor evidence="1 7">
        <name>heme</name>
        <dbReference type="ChEBI" id="CHEBI:30413"/>
    </cofactor>
</comment>
<dbReference type="PROSITE" id="PS00086">
    <property type="entry name" value="CYTOCHROME_P450"/>
    <property type="match status" value="1"/>
</dbReference>
<dbReference type="PANTHER" id="PTHR24305">
    <property type="entry name" value="CYTOCHROME P450"/>
    <property type="match status" value="1"/>
</dbReference>
<evidence type="ECO:0000256" key="6">
    <source>
        <dbReference type="ARBA" id="ARBA00023033"/>
    </source>
</evidence>
<dbReference type="Pfam" id="PF00067">
    <property type="entry name" value="p450"/>
    <property type="match status" value="1"/>
</dbReference>
<dbReference type="SUPFAM" id="SSF48264">
    <property type="entry name" value="Cytochrome P450"/>
    <property type="match status" value="1"/>
</dbReference>
<dbReference type="GO" id="GO:0004497">
    <property type="term" value="F:monooxygenase activity"/>
    <property type="evidence" value="ECO:0007669"/>
    <property type="project" value="UniProtKB-KW"/>
</dbReference>
<evidence type="ECO:0000256" key="3">
    <source>
        <dbReference type="ARBA" id="ARBA00022723"/>
    </source>
</evidence>
<keyword evidence="9" id="KW-0472">Membrane</keyword>
<dbReference type="GO" id="GO:0005506">
    <property type="term" value="F:iron ion binding"/>
    <property type="evidence" value="ECO:0007669"/>
    <property type="project" value="InterPro"/>
</dbReference>
<dbReference type="InterPro" id="IPR017972">
    <property type="entry name" value="Cyt_P450_CS"/>
</dbReference>
<evidence type="ECO:0000256" key="8">
    <source>
        <dbReference type="RuleBase" id="RU000461"/>
    </source>
</evidence>
<proteinExistence type="inferred from homology"/>
<keyword evidence="9" id="KW-0812">Transmembrane</keyword>
<dbReference type="InterPro" id="IPR002401">
    <property type="entry name" value="Cyt_P450_E_grp-I"/>
</dbReference>
<gene>
    <name evidence="10" type="ORF">P170DRAFT_455559</name>
</gene>
<dbReference type="CDD" id="cd11061">
    <property type="entry name" value="CYP67-like"/>
    <property type="match status" value="1"/>
</dbReference>
<dbReference type="InterPro" id="IPR036396">
    <property type="entry name" value="Cyt_P450_sf"/>
</dbReference>
<evidence type="ECO:0000313" key="10">
    <source>
        <dbReference type="EMBL" id="PLB48584.1"/>
    </source>
</evidence>
<keyword evidence="6 8" id="KW-0503">Monooxygenase</keyword>
<sequence length="508" mass="57491">MLAIIVFGGTALVALAYLFTLPVALYFLDRKGLRKYPSFSPLSGFTDLRHIYLSACGYRSRDLYEAHKRAPILRTGPNSLSFGDTQAVRDIYGHGTKCIKDLNYVVLGGTHTHLFDVVDRSEHSRKRKILSAAFAIKNLERWEFKVARTTGRLLRALDNHCTGPLPDGQAIASPVDLTLDFGKWINLFTIEAINSIALSANMDLLDKGTDEVTAQRLDGTTYKARYRQAQNQSALGQATFVWDYQHYPWLVKLSKLSPKWREVWQKAQPWDDVIYHQAATRLQRYLNGEELDDFFSSLMEDKQKKPNNLEWGEIVAEVSAIINAGADTTAIALTQTLREEVDSVLDEDEVVAAHDKVKNLPFLRACLDEALRILPPTSAGLPRRTPPEGAQIMGEWIPGDTSVSMTIYAAHRDPDIFPDPETYRPERWLDAEARKRMEPYFIPFSAGARGCIGRNISYLEQTMVLASLVHRYEFALPSSDWKLARHEAFNLIVGEMPIKIWRRQMGAT</sequence>
<name>A0A2I2G6T3_9EURO</name>
<dbReference type="AlphaFoldDB" id="A0A2I2G6T3"/>
<dbReference type="InterPro" id="IPR050121">
    <property type="entry name" value="Cytochrome_P450_monoxygenase"/>
</dbReference>
<organism evidence="10 11">
    <name type="scientific">Aspergillus steynii IBT 23096</name>
    <dbReference type="NCBI Taxonomy" id="1392250"/>
    <lineage>
        <taxon>Eukaryota</taxon>
        <taxon>Fungi</taxon>
        <taxon>Dikarya</taxon>
        <taxon>Ascomycota</taxon>
        <taxon>Pezizomycotina</taxon>
        <taxon>Eurotiomycetes</taxon>
        <taxon>Eurotiomycetidae</taxon>
        <taxon>Eurotiales</taxon>
        <taxon>Aspergillaceae</taxon>
        <taxon>Aspergillus</taxon>
        <taxon>Aspergillus subgen. Circumdati</taxon>
    </lineage>
</organism>
<dbReference type="STRING" id="1392250.A0A2I2G6T3"/>
<comment type="similarity">
    <text evidence="2 8">Belongs to the cytochrome P450 family.</text>
</comment>
<evidence type="ECO:0000256" key="5">
    <source>
        <dbReference type="ARBA" id="ARBA00023004"/>
    </source>
</evidence>
<keyword evidence="4 8" id="KW-0560">Oxidoreductase</keyword>
<evidence type="ECO:0000256" key="1">
    <source>
        <dbReference type="ARBA" id="ARBA00001971"/>
    </source>
</evidence>
<keyword evidence="5 7" id="KW-0408">Iron</keyword>
<dbReference type="PRINTS" id="PR00463">
    <property type="entry name" value="EP450I"/>
</dbReference>
<dbReference type="VEuPathDB" id="FungiDB:P170DRAFT_455559"/>
<dbReference type="GeneID" id="36559242"/>
<keyword evidence="3 7" id="KW-0479">Metal-binding</keyword>
<dbReference type="OrthoDB" id="2789670at2759"/>
<dbReference type="EMBL" id="MSFO01000004">
    <property type="protein sequence ID" value="PLB48584.1"/>
    <property type="molecule type" value="Genomic_DNA"/>
</dbReference>
<reference evidence="10 11" key="1">
    <citation type="submission" date="2016-12" db="EMBL/GenBank/DDBJ databases">
        <title>The genomes of Aspergillus section Nigri reveals drivers in fungal speciation.</title>
        <authorList>
            <consortium name="DOE Joint Genome Institute"/>
            <person name="Vesth T.C."/>
            <person name="Nybo J."/>
            <person name="Theobald S."/>
            <person name="Brandl J."/>
            <person name="Frisvad J.C."/>
            <person name="Nielsen K.F."/>
            <person name="Lyhne E.K."/>
            <person name="Kogle M.E."/>
            <person name="Kuo A."/>
            <person name="Riley R."/>
            <person name="Clum A."/>
            <person name="Nolan M."/>
            <person name="Lipzen A."/>
            <person name="Salamov A."/>
            <person name="Henrissat B."/>
            <person name="Wiebenga A."/>
            <person name="De Vries R.P."/>
            <person name="Grigoriev I.V."/>
            <person name="Mortensen U.H."/>
            <person name="Andersen M.R."/>
            <person name="Baker S.E."/>
        </authorList>
    </citation>
    <scope>NUCLEOTIDE SEQUENCE [LARGE SCALE GENOMIC DNA]</scope>
    <source>
        <strain evidence="10 11">IBT 23096</strain>
    </source>
</reference>
<dbReference type="Gene3D" id="1.10.630.10">
    <property type="entry name" value="Cytochrome P450"/>
    <property type="match status" value="1"/>
</dbReference>
<accession>A0A2I2G6T3</accession>
<dbReference type="Proteomes" id="UP000234275">
    <property type="component" value="Unassembled WGS sequence"/>
</dbReference>
<dbReference type="GO" id="GO:0020037">
    <property type="term" value="F:heme binding"/>
    <property type="evidence" value="ECO:0007669"/>
    <property type="project" value="InterPro"/>
</dbReference>
<dbReference type="RefSeq" id="XP_024703886.1">
    <property type="nucleotide sequence ID" value="XM_024851543.1"/>
</dbReference>
<dbReference type="InterPro" id="IPR001128">
    <property type="entry name" value="Cyt_P450"/>
</dbReference>
<keyword evidence="7 8" id="KW-0349">Heme</keyword>
<feature type="transmembrane region" description="Helical" evidence="9">
    <location>
        <begin position="6"/>
        <end position="28"/>
    </location>
</feature>
<evidence type="ECO:0000313" key="11">
    <source>
        <dbReference type="Proteomes" id="UP000234275"/>
    </source>
</evidence>
<dbReference type="PANTHER" id="PTHR24305:SF172">
    <property type="entry name" value="P450, PUTATIVE (EUROFUNG)-RELATED"/>
    <property type="match status" value="1"/>
</dbReference>